<dbReference type="InterPro" id="IPR051696">
    <property type="entry name" value="DENN_Domain_GEFs"/>
</dbReference>
<dbReference type="InterPro" id="IPR001194">
    <property type="entry name" value="cDENN_dom"/>
</dbReference>
<feature type="domain" description="UDENN" evidence="2">
    <location>
        <begin position="216"/>
        <end position="683"/>
    </location>
</feature>
<gene>
    <name evidence="4" type="ORF">BpHYR1_047839</name>
</gene>
<dbReference type="OrthoDB" id="75250at2759"/>
<evidence type="ECO:0000256" key="1">
    <source>
        <dbReference type="ARBA" id="ARBA00022658"/>
    </source>
</evidence>
<dbReference type="GO" id="GO:0031410">
    <property type="term" value="C:cytoplasmic vesicle"/>
    <property type="evidence" value="ECO:0007669"/>
    <property type="project" value="TreeGrafter"/>
</dbReference>
<dbReference type="InterPro" id="IPR043153">
    <property type="entry name" value="DENN_C"/>
</dbReference>
<dbReference type="InterPro" id="IPR037516">
    <property type="entry name" value="Tripartite_DENN"/>
</dbReference>
<dbReference type="AlphaFoldDB" id="A0A3M7PIE4"/>
<keyword evidence="5" id="KW-1185">Reference proteome</keyword>
<keyword evidence="1" id="KW-0344">Guanine-nucleotide releasing factor</keyword>
<dbReference type="InterPro" id="IPR023341">
    <property type="entry name" value="MABP"/>
</dbReference>
<dbReference type="Gene3D" id="3.40.50.11500">
    <property type="match status" value="1"/>
</dbReference>
<dbReference type="Pfam" id="PF02141">
    <property type="entry name" value="DENN"/>
    <property type="match status" value="1"/>
</dbReference>
<dbReference type="Pfam" id="PF03456">
    <property type="entry name" value="uDENN"/>
    <property type="match status" value="1"/>
</dbReference>
<dbReference type="STRING" id="10195.A0A3M7PIE4"/>
<dbReference type="PANTHER" id="PTHR12296">
    <property type="entry name" value="DENN DOMAIN-CONTAINING PROTEIN 4"/>
    <property type="match status" value="1"/>
</dbReference>
<dbReference type="PROSITE" id="PS51498">
    <property type="entry name" value="MABP"/>
    <property type="match status" value="1"/>
</dbReference>
<dbReference type="GO" id="GO:0005085">
    <property type="term" value="F:guanyl-nucleotide exchange factor activity"/>
    <property type="evidence" value="ECO:0007669"/>
    <property type="project" value="UniProtKB-KW"/>
</dbReference>
<sequence>MSNLNLNSMSNDNKRIFDYFIVTGLPPKLTAKSGVDSDQVLEKDQHRKLLLKNIEMDLYHANNEKKDPIVDIAIMKRTLNEGIPNGYECIWNTPSNNSANLCCEIVKKNEMYLLIRRGYDKPPIADIGVYYEGIETVREGCTIIKETIGNNSANLNTSSLNAKRVFITYRRLTDLACNCLAMIDVCVINKGQGEKAPHTFNEIPKNLNVGFLGPSMALCYKKSWIPAPQIKYSPSILYRYPQTDHSDLPFPSEMAYFGLPMGATIESWPKTNIQSPKNVSLSDLKPVFSTFVLNVNSEDGSIVEKVYGSVITFYEDFDQNCLNEDQCEMLKFNNSNQSRTLHSNKSLVILSRHPIFETYKSFLFFLFNKYTKKVNIKSSEDLIIPIERYLSYLIFEVPFPTAKKSRVLVHLTDWDTDNLTVNLPSEIVLPQSGASFADLLYNLKVENSINVFLFAILQKNLMIHSLRRCVLTSVVEAISSIIFPFVWRYSYLPMCPLSLCQLTEAPGSFIIGMDTRFFDYFDLPHNVICVDLDTNTISWTEDRRTINPNILPKNIKNSLKDRLEKILEGITKLYIEKNSIQEPTKNQETDFKKRLRNFELSIREAFLKAMACFLSDYKTFLRTATRRPDLKAKDRNIIKYFDTGKFLESKQSSEKLFYQELIRTQLFYDCIMNLSFTSELDPALAQSFMVFSDICSKMNPNSYRDDEIKLISLNNSNDSQTIVMLPPQLDAEFLNHLNPILTNMDPKDIIINGSAFIYDDKENSFPKLKIEVYSNYNSNTNSSLDLDASIGSKNDHLLIEDLRKNSLKLSDSNRIETQSNSSSITQNFSRKSNKMLSTPMGIRTKAEKIQALKRMESKISFKSTNSIKQAQKNYNTLAKFHAHCFLSNAYALWFIYLPEYIKECEDLKKNALDYAYMVLTQMQKHNLNHPDEVC</sequence>
<dbReference type="GO" id="GO:0032483">
    <property type="term" value="P:regulation of Rab protein signal transduction"/>
    <property type="evidence" value="ECO:0007669"/>
    <property type="project" value="TreeGrafter"/>
</dbReference>
<dbReference type="SMART" id="SM00801">
    <property type="entry name" value="dDENN"/>
    <property type="match status" value="1"/>
</dbReference>
<evidence type="ECO:0000259" key="2">
    <source>
        <dbReference type="PROSITE" id="PS50211"/>
    </source>
</evidence>
<dbReference type="PANTHER" id="PTHR12296:SF30">
    <property type="entry name" value="DENN DOMAIN-CONTAINING PROTEIN CRAG"/>
    <property type="match status" value="1"/>
</dbReference>
<evidence type="ECO:0000313" key="5">
    <source>
        <dbReference type="Proteomes" id="UP000276133"/>
    </source>
</evidence>
<evidence type="ECO:0000313" key="4">
    <source>
        <dbReference type="EMBL" id="RMZ98895.1"/>
    </source>
</evidence>
<feature type="domain" description="MABP" evidence="3">
    <location>
        <begin position="66"/>
        <end position="224"/>
    </location>
</feature>
<accession>A0A3M7PIE4</accession>
<evidence type="ECO:0000259" key="3">
    <source>
        <dbReference type="PROSITE" id="PS51498"/>
    </source>
</evidence>
<dbReference type="PROSITE" id="PS50211">
    <property type="entry name" value="DENN"/>
    <property type="match status" value="1"/>
</dbReference>
<name>A0A3M7PIE4_BRAPC</name>
<dbReference type="SMART" id="SM00800">
    <property type="entry name" value="uDENN"/>
    <property type="match status" value="1"/>
</dbReference>
<comment type="caution">
    <text evidence="4">The sequence shown here is derived from an EMBL/GenBank/DDBJ whole genome shotgun (WGS) entry which is preliminary data.</text>
</comment>
<protein>
    <submittedName>
        <fullName evidence="4">C-myc promoter-binding isoform X1</fullName>
    </submittedName>
</protein>
<dbReference type="InterPro" id="IPR005112">
    <property type="entry name" value="dDENN_dom"/>
</dbReference>
<dbReference type="EMBL" id="REGN01010496">
    <property type="protein sequence ID" value="RMZ98895.1"/>
    <property type="molecule type" value="Genomic_DNA"/>
</dbReference>
<dbReference type="Proteomes" id="UP000276133">
    <property type="component" value="Unassembled WGS sequence"/>
</dbReference>
<organism evidence="4 5">
    <name type="scientific">Brachionus plicatilis</name>
    <name type="common">Marine rotifer</name>
    <name type="synonym">Brachionus muelleri</name>
    <dbReference type="NCBI Taxonomy" id="10195"/>
    <lineage>
        <taxon>Eukaryota</taxon>
        <taxon>Metazoa</taxon>
        <taxon>Spiralia</taxon>
        <taxon>Gnathifera</taxon>
        <taxon>Rotifera</taxon>
        <taxon>Eurotatoria</taxon>
        <taxon>Monogononta</taxon>
        <taxon>Pseudotrocha</taxon>
        <taxon>Ploima</taxon>
        <taxon>Brachionidae</taxon>
        <taxon>Brachionus</taxon>
    </lineage>
</organism>
<dbReference type="InterPro" id="IPR005113">
    <property type="entry name" value="uDENN_dom"/>
</dbReference>
<reference evidence="4 5" key="1">
    <citation type="journal article" date="2018" name="Sci. Rep.">
        <title>Genomic signatures of local adaptation to the degree of environmental predictability in rotifers.</title>
        <authorList>
            <person name="Franch-Gras L."/>
            <person name="Hahn C."/>
            <person name="Garcia-Roger E.M."/>
            <person name="Carmona M.J."/>
            <person name="Serra M."/>
            <person name="Gomez A."/>
        </authorList>
    </citation>
    <scope>NUCLEOTIDE SEQUENCE [LARGE SCALE GENOMIC DNA]</scope>
    <source>
        <strain evidence="4">HYR1</strain>
    </source>
</reference>
<dbReference type="SMART" id="SM00799">
    <property type="entry name" value="DENN"/>
    <property type="match status" value="1"/>
</dbReference>
<dbReference type="Gene3D" id="2.100.10.50">
    <property type="match status" value="1"/>
</dbReference>
<proteinExistence type="predicted"/>